<protein>
    <recommendedName>
        <fullName evidence="2 10">Quinolinate synthase</fullName>
        <ecNumber evidence="2 10">2.5.1.72</ecNumber>
    </recommendedName>
</protein>
<evidence type="ECO:0000256" key="6">
    <source>
        <dbReference type="ARBA" id="ARBA00022679"/>
    </source>
</evidence>
<feature type="binding site" evidence="10">
    <location>
        <position position="172"/>
    </location>
    <ligand>
        <name>[4Fe-4S] cluster</name>
        <dbReference type="ChEBI" id="CHEBI:49883"/>
    </ligand>
</feature>
<keyword evidence="4 10" id="KW-0963">Cytoplasm</keyword>
<dbReference type="NCBIfam" id="NF006879">
    <property type="entry name" value="PRK09375.1-4"/>
    <property type="match status" value="1"/>
</dbReference>
<dbReference type="EC" id="2.5.1.72" evidence="2 10"/>
<comment type="pathway">
    <text evidence="1 10">Cofactor biosynthesis; NAD(+) biosynthesis; quinolinate from iminoaspartate: step 1/1.</text>
</comment>
<evidence type="ECO:0000256" key="9">
    <source>
        <dbReference type="ARBA" id="ARBA00023014"/>
    </source>
</evidence>
<gene>
    <name evidence="10 11" type="primary">nadA</name>
    <name evidence="11" type="ORF">ENO08_02415</name>
</gene>
<reference evidence="11" key="1">
    <citation type="journal article" date="2020" name="mSystems">
        <title>Genome- and Community-Level Interaction Insights into Carbon Utilization and Element Cycling Functions of Hydrothermarchaeota in Hydrothermal Sediment.</title>
        <authorList>
            <person name="Zhou Z."/>
            <person name="Liu Y."/>
            <person name="Xu W."/>
            <person name="Pan J."/>
            <person name="Luo Z.H."/>
            <person name="Li M."/>
        </authorList>
    </citation>
    <scope>NUCLEOTIDE SEQUENCE [LARGE SCALE GENOMIC DNA]</scope>
    <source>
        <strain evidence="11">SpSt-1233</strain>
    </source>
</reference>
<feature type="binding site" evidence="10">
    <location>
        <position position="24"/>
    </location>
    <ligand>
        <name>iminosuccinate</name>
        <dbReference type="ChEBI" id="CHEBI:77875"/>
    </ligand>
</feature>
<evidence type="ECO:0000256" key="1">
    <source>
        <dbReference type="ARBA" id="ARBA00005065"/>
    </source>
</evidence>
<comment type="function">
    <text evidence="10">Catalyzes the condensation of iminoaspartate with dihydroxyacetone phosphate to form quinolinate.</text>
</comment>
<keyword evidence="7 10" id="KW-0479">Metal-binding</keyword>
<dbReference type="FunFam" id="3.40.50.10800:FF:000003">
    <property type="entry name" value="Quinolinate synthase A"/>
    <property type="match status" value="1"/>
</dbReference>
<dbReference type="GO" id="GO:0005737">
    <property type="term" value="C:cytoplasm"/>
    <property type="evidence" value="ECO:0007669"/>
    <property type="project" value="UniProtKB-SubCell"/>
</dbReference>
<feature type="binding site" evidence="10">
    <location>
        <position position="86"/>
    </location>
    <ligand>
        <name>[4Fe-4S] cluster</name>
        <dbReference type="ChEBI" id="CHEBI:49883"/>
    </ligand>
</feature>
<dbReference type="Proteomes" id="UP000886069">
    <property type="component" value="Unassembled WGS sequence"/>
</dbReference>
<keyword evidence="3 10" id="KW-0004">4Fe-4S</keyword>
<evidence type="ECO:0000313" key="11">
    <source>
        <dbReference type="EMBL" id="HER43298.1"/>
    </source>
</evidence>
<dbReference type="GO" id="GO:0046872">
    <property type="term" value="F:metal ion binding"/>
    <property type="evidence" value="ECO:0007669"/>
    <property type="project" value="UniProtKB-KW"/>
</dbReference>
<comment type="caution">
    <text evidence="11">The sequence shown here is derived from an EMBL/GenBank/DDBJ whole genome shotgun (WGS) entry which is preliminary data.</text>
</comment>
<dbReference type="SUPFAM" id="SSF142754">
    <property type="entry name" value="NadA-like"/>
    <property type="match status" value="1"/>
</dbReference>
<feature type="binding site" evidence="10">
    <location>
        <position position="260"/>
    </location>
    <ligand>
        <name>[4Fe-4S] cluster</name>
        <dbReference type="ChEBI" id="CHEBI:49883"/>
    </ligand>
</feature>
<dbReference type="GO" id="GO:0008987">
    <property type="term" value="F:quinolinate synthetase A activity"/>
    <property type="evidence" value="ECO:0007669"/>
    <property type="project" value="UniProtKB-UniRule"/>
</dbReference>
<accession>A0A7V2AU37</accession>
<dbReference type="PANTHER" id="PTHR30573:SF0">
    <property type="entry name" value="QUINOLINATE SYNTHASE, CHLOROPLASTIC"/>
    <property type="match status" value="1"/>
</dbReference>
<dbReference type="AlphaFoldDB" id="A0A7V2AU37"/>
<comment type="catalytic activity">
    <reaction evidence="10">
        <text>iminosuccinate + dihydroxyacetone phosphate = quinolinate + phosphate + 2 H2O + H(+)</text>
        <dbReference type="Rhea" id="RHEA:25888"/>
        <dbReference type="ChEBI" id="CHEBI:15377"/>
        <dbReference type="ChEBI" id="CHEBI:15378"/>
        <dbReference type="ChEBI" id="CHEBI:29959"/>
        <dbReference type="ChEBI" id="CHEBI:43474"/>
        <dbReference type="ChEBI" id="CHEBI:57642"/>
        <dbReference type="ChEBI" id="CHEBI:77875"/>
        <dbReference type="EC" id="2.5.1.72"/>
    </reaction>
</comment>
<name>A0A7V2AU37_UNCEI</name>
<feature type="binding site" evidence="10">
    <location>
        <position position="41"/>
    </location>
    <ligand>
        <name>iminosuccinate</name>
        <dbReference type="ChEBI" id="CHEBI:77875"/>
    </ligand>
</feature>
<dbReference type="GO" id="GO:0051539">
    <property type="term" value="F:4 iron, 4 sulfur cluster binding"/>
    <property type="evidence" value="ECO:0007669"/>
    <property type="project" value="UniProtKB-KW"/>
</dbReference>
<dbReference type="GO" id="GO:0034628">
    <property type="term" value="P:'de novo' NAD+ biosynthetic process from L-aspartate"/>
    <property type="evidence" value="ECO:0007669"/>
    <property type="project" value="TreeGrafter"/>
</dbReference>
<proteinExistence type="inferred from homology"/>
<dbReference type="NCBIfam" id="NF006878">
    <property type="entry name" value="PRK09375.1-2"/>
    <property type="match status" value="1"/>
</dbReference>
<evidence type="ECO:0000256" key="10">
    <source>
        <dbReference type="HAMAP-Rule" id="MF_00568"/>
    </source>
</evidence>
<evidence type="ECO:0000256" key="8">
    <source>
        <dbReference type="ARBA" id="ARBA00023004"/>
    </source>
</evidence>
<feature type="binding site" evidence="10">
    <location>
        <begin position="112"/>
        <end position="114"/>
    </location>
    <ligand>
        <name>iminosuccinate</name>
        <dbReference type="ChEBI" id="CHEBI:77875"/>
    </ligand>
</feature>
<feature type="binding site" evidence="10">
    <location>
        <position position="215"/>
    </location>
    <ligand>
        <name>iminosuccinate</name>
        <dbReference type="ChEBI" id="CHEBI:77875"/>
    </ligand>
</feature>
<comment type="similarity">
    <text evidence="10">Belongs to the quinolinate synthase family. Type 2 subfamily.</text>
</comment>
<dbReference type="HAMAP" id="MF_00568">
    <property type="entry name" value="NadA_type2"/>
    <property type="match status" value="1"/>
</dbReference>
<dbReference type="PANTHER" id="PTHR30573">
    <property type="entry name" value="QUINOLINATE SYNTHETASE A"/>
    <property type="match status" value="1"/>
</dbReference>
<dbReference type="UniPathway" id="UPA00253">
    <property type="reaction ID" value="UER00327"/>
</dbReference>
<keyword evidence="5 10" id="KW-0662">Pyridine nucleotide biosynthesis</keyword>
<keyword evidence="9 10" id="KW-0411">Iron-sulfur</keyword>
<evidence type="ECO:0000256" key="4">
    <source>
        <dbReference type="ARBA" id="ARBA00022490"/>
    </source>
</evidence>
<dbReference type="NCBIfam" id="TIGR00550">
    <property type="entry name" value="nadA"/>
    <property type="match status" value="1"/>
</dbReference>
<feature type="binding site" evidence="10">
    <location>
        <position position="129"/>
    </location>
    <ligand>
        <name>iminosuccinate</name>
        <dbReference type="ChEBI" id="CHEBI:77875"/>
    </ligand>
</feature>
<dbReference type="EMBL" id="DSEC01000169">
    <property type="protein sequence ID" value="HER43298.1"/>
    <property type="molecule type" value="Genomic_DNA"/>
</dbReference>
<evidence type="ECO:0000256" key="7">
    <source>
        <dbReference type="ARBA" id="ARBA00022723"/>
    </source>
</evidence>
<dbReference type="InterPro" id="IPR036094">
    <property type="entry name" value="NadA_sf"/>
</dbReference>
<sequence length="303" mass="33879">MPKDELIQRIERLKRERGAVILAHNYQPPEIQDIADRLGDSLDLSRIAQREERGVIVFCGVRFMAETAAILSPEKRVILPDPTAGCPMADMLSLDDLLSLREEHPGAEVVMYVNSTAEVKAHTDICCTSANAVAVVESVPDGREIIFGPDQYLGGWVQRQTERRMIIWRGFCPSHQKIIPAHIEELRERYPDAVVMVHPEVHPEISRAADAVLGTGGMIRYAGESRAETFIVGTEVGMVYRLSKLYPEKRFIAASRQAICPNMKKITLEKVLSSLETLEPAVSVPDEIADRARRAIERMIEIG</sequence>
<dbReference type="Pfam" id="PF02445">
    <property type="entry name" value="NadA"/>
    <property type="match status" value="1"/>
</dbReference>
<keyword evidence="6 10" id="KW-0808">Transferase</keyword>
<dbReference type="InterPro" id="IPR023066">
    <property type="entry name" value="Quinolinate_synth_type2"/>
</dbReference>
<evidence type="ECO:0000256" key="2">
    <source>
        <dbReference type="ARBA" id="ARBA00012669"/>
    </source>
</evidence>
<evidence type="ECO:0000256" key="5">
    <source>
        <dbReference type="ARBA" id="ARBA00022642"/>
    </source>
</evidence>
<evidence type="ECO:0000256" key="3">
    <source>
        <dbReference type="ARBA" id="ARBA00022485"/>
    </source>
</evidence>
<comment type="subcellular location">
    <subcellularLocation>
        <location evidence="10">Cytoplasm</location>
    </subcellularLocation>
</comment>
<comment type="cofactor">
    <cofactor evidence="10">
        <name>[4Fe-4S] cluster</name>
        <dbReference type="ChEBI" id="CHEBI:49883"/>
    </cofactor>
    <text evidence="10">Binds 1 [4Fe-4S] cluster per subunit.</text>
</comment>
<dbReference type="InterPro" id="IPR003473">
    <property type="entry name" value="NadA"/>
</dbReference>
<feature type="binding site" evidence="10">
    <location>
        <begin position="198"/>
        <end position="200"/>
    </location>
    <ligand>
        <name>iminosuccinate</name>
        <dbReference type="ChEBI" id="CHEBI:77875"/>
    </ligand>
</feature>
<dbReference type="Gene3D" id="3.40.50.10800">
    <property type="entry name" value="NadA-like"/>
    <property type="match status" value="3"/>
</dbReference>
<organism evidence="11">
    <name type="scientific">Eiseniibacteriota bacterium</name>
    <dbReference type="NCBI Taxonomy" id="2212470"/>
    <lineage>
        <taxon>Bacteria</taxon>
        <taxon>Candidatus Eiseniibacteriota</taxon>
    </lineage>
</organism>
<keyword evidence="8 10" id="KW-0408">Iron</keyword>